<dbReference type="GO" id="GO:0006310">
    <property type="term" value="P:DNA recombination"/>
    <property type="evidence" value="ECO:0007669"/>
    <property type="project" value="UniProtKB-KW"/>
</dbReference>
<name>A0A4Q0U8F0_9BACT</name>
<dbReference type="InterPro" id="IPR003798">
    <property type="entry name" value="DNA_recombination_RmuC"/>
</dbReference>
<evidence type="ECO:0000256" key="2">
    <source>
        <dbReference type="ARBA" id="ARBA00009840"/>
    </source>
</evidence>
<keyword evidence="3" id="KW-0175">Coiled coil</keyword>
<keyword evidence="4" id="KW-0233">DNA recombination</keyword>
<evidence type="ECO:0000313" key="5">
    <source>
        <dbReference type="EMBL" id="HJE39434.1"/>
    </source>
</evidence>
<accession>A0A4Q0U8F0</accession>
<dbReference type="PANTHER" id="PTHR30563">
    <property type="entry name" value="DNA RECOMBINATION PROTEIN RMUC"/>
    <property type="match status" value="1"/>
</dbReference>
<reference evidence="5" key="2">
    <citation type="submission" date="2021-09" db="EMBL/GenBank/DDBJ databases">
        <authorList>
            <person name="Gilroy R."/>
        </authorList>
    </citation>
    <scope>NUCLEOTIDE SEQUENCE</scope>
    <source>
        <strain evidence="5">4100</strain>
    </source>
</reference>
<dbReference type="Proteomes" id="UP000711407">
    <property type="component" value="Unassembled WGS sequence"/>
</dbReference>
<evidence type="ECO:0000313" key="6">
    <source>
        <dbReference type="Proteomes" id="UP000711407"/>
    </source>
</evidence>
<comment type="caution">
    <text evidence="5">The sequence shown here is derived from an EMBL/GenBank/DDBJ whole genome shotgun (WGS) entry which is preliminary data.</text>
</comment>
<dbReference type="PANTHER" id="PTHR30563:SF0">
    <property type="entry name" value="DNA RECOMBINATION PROTEIN RMUC"/>
    <property type="match status" value="1"/>
</dbReference>
<dbReference type="AlphaFoldDB" id="A0A4Q0U8F0"/>
<gene>
    <name evidence="5" type="primary">rmuC</name>
    <name evidence="5" type="ORF">K8V47_06735</name>
</gene>
<evidence type="ECO:0000256" key="4">
    <source>
        <dbReference type="ARBA" id="ARBA00023172"/>
    </source>
</evidence>
<evidence type="ECO:0000256" key="1">
    <source>
        <dbReference type="ARBA" id="ARBA00003416"/>
    </source>
</evidence>
<evidence type="ECO:0000256" key="3">
    <source>
        <dbReference type="ARBA" id="ARBA00023054"/>
    </source>
</evidence>
<dbReference type="EMBL" id="DYXT01000034">
    <property type="protein sequence ID" value="HJE39434.1"/>
    <property type="molecule type" value="Genomic_DNA"/>
</dbReference>
<sequence length="464" mass="52683">MEIAIIVILAVTLAATLIWAISVKQTCVRLEERNSSAAAETERIRAEGIAEVQRTKAESEAEIVRIRQHCDSEIARAASDAQREITRIQADADKRETEYRERLDQREKAEAEMEKRFKAIASEVLNLQSANMREQQESRLGLILQPLREELDGFRKSITDNYNEESRQRFSLTEHIKRLIETNNSIGTEAKELARALRGSSKIQGDWGEMILESILDKSGLRRGEEYEVQATTDAEGKTLTNEDGARLRPDVVLHYPNQGDVIIDSKVSLKDYADYVNADDEMTRIAAIDKHVKSVRKHIRELRDKRYQDYVGAKTDTRTMDFVMMFIPNEGAYMAALHADPGLWQEGLESRVLIVSPTHLVSVLSMIRQMWNENRQNRNAIEIAEAAGRMYDKFCGFVSDMDKLKKGIENIDKTYTEAMGKLCQGRGNLIRRAEELKNLGAKATKQLAKMSQDDGSDTPLLND</sequence>
<protein>
    <submittedName>
        <fullName evidence="5">DNA recombination protein RmuC</fullName>
    </submittedName>
</protein>
<proteinExistence type="inferred from homology"/>
<comment type="function">
    <text evidence="1">Involved in DNA recombination.</text>
</comment>
<dbReference type="Pfam" id="PF02646">
    <property type="entry name" value="RmuC"/>
    <property type="match status" value="1"/>
</dbReference>
<comment type="similarity">
    <text evidence="2">Belongs to the RmuC family.</text>
</comment>
<organism evidence="5 6">
    <name type="scientific">Candidatus Amulumruptor caecigallinarius</name>
    <dbReference type="NCBI Taxonomy" id="2109911"/>
    <lineage>
        <taxon>Bacteria</taxon>
        <taxon>Pseudomonadati</taxon>
        <taxon>Bacteroidota</taxon>
        <taxon>Bacteroidia</taxon>
        <taxon>Bacteroidales</taxon>
        <taxon>Muribaculaceae</taxon>
        <taxon>Candidatus Amulumruptor</taxon>
    </lineage>
</organism>
<reference evidence="5" key="1">
    <citation type="journal article" date="2021" name="PeerJ">
        <title>Extensive microbial diversity within the chicken gut microbiome revealed by metagenomics and culture.</title>
        <authorList>
            <person name="Gilroy R."/>
            <person name="Ravi A."/>
            <person name="Getino M."/>
            <person name="Pursley I."/>
            <person name="Horton D.L."/>
            <person name="Alikhan N.F."/>
            <person name="Baker D."/>
            <person name="Gharbi K."/>
            <person name="Hall N."/>
            <person name="Watson M."/>
            <person name="Adriaenssens E.M."/>
            <person name="Foster-Nyarko E."/>
            <person name="Jarju S."/>
            <person name="Secka A."/>
            <person name="Antonio M."/>
            <person name="Oren A."/>
            <person name="Chaudhuri R.R."/>
            <person name="La Ragione R."/>
            <person name="Hildebrand F."/>
            <person name="Pallen M.J."/>
        </authorList>
    </citation>
    <scope>NUCLEOTIDE SEQUENCE</scope>
    <source>
        <strain evidence="5">4100</strain>
    </source>
</reference>